<proteinExistence type="predicted"/>
<dbReference type="InterPro" id="IPR036412">
    <property type="entry name" value="HAD-like_sf"/>
</dbReference>
<accession>K1VBP8</accession>
<evidence type="ECO:0000313" key="1">
    <source>
        <dbReference type="EMBL" id="EKC81381.1"/>
    </source>
</evidence>
<dbReference type="Pfam" id="PF00702">
    <property type="entry name" value="Hydrolase"/>
    <property type="match status" value="1"/>
</dbReference>
<dbReference type="PRINTS" id="PR00120">
    <property type="entry name" value="HATPASE"/>
</dbReference>
<dbReference type="NCBIfam" id="TIGR01494">
    <property type="entry name" value="ATPase_P-type"/>
    <property type="match status" value="1"/>
</dbReference>
<keyword evidence="1" id="KW-0378">Hydrolase</keyword>
<gene>
    <name evidence="1" type="ORF">LEA_00400</name>
</gene>
<dbReference type="PANTHER" id="PTHR42861">
    <property type="entry name" value="CALCIUM-TRANSPORTING ATPASE"/>
    <property type="match status" value="1"/>
</dbReference>
<dbReference type="GO" id="GO:0016887">
    <property type="term" value="F:ATP hydrolysis activity"/>
    <property type="evidence" value="ECO:0007669"/>
    <property type="project" value="InterPro"/>
</dbReference>
<comment type="caution">
    <text evidence="1">The sequence shown here is derived from an EMBL/GenBank/DDBJ whole genome shotgun (WGS) entry which is preliminary data.</text>
</comment>
<dbReference type="AlphaFoldDB" id="K1VBP8"/>
<dbReference type="PRINTS" id="PR00119">
    <property type="entry name" value="CATATPASE"/>
</dbReference>
<dbReference type="SUPFAM" id="SSF56784">
    <property type="entry name" value="HAD-like"/>
    <property type="match status" value="1"/>
</dbReference>
<dbReference type="GO" id="GO:0016020">
    <property type="term" value="C:membrane"/>
    <property type="evidence" value="ECO:0007669"/>
    <property type="project" value="InterPro"/>
</dbReference>
<dbReference type="EMBL" id="AJWY01000285">
    <property type="protein sequence ID" value="EKC81381.1"/>
    <property type="molecule type" value="Genomic_DNA"/>
</dbReference>
<reference evidence="1" key="1">
    <citation type="journal article" date="2013" name="Environ. Microbiol.">
        <title>Microbiota from the distal guts of lean and obese adolescents exhibit partial functional redundancy besides clear differences in community structure.</title>
        <authorList>
            <person name="Ferrer M."/>
            <person name="Ruiz A."/>
            <person name="Lanza F."/>
            <person name="Haange S.B."/>
            <person name="Oberbach A."/>
            <person name="Till H."/>
            <person name="Bargiela R."/>
            <person name="Campoy C."/>
            <person name="Segura M.T."/>
            <person name="Richter M."/>
            <person name="von Bergen M."/>
            <person name="Seifert J."/>
            <person name="Suarez A."/>
        </authorList>
    </citation>
    <scope>NUCLEOTIDE SEQUENCE</scope>
</reference>
<dbReference type="GO" id="GO:0005524">
    <property type="term" value="F:ATP binding"/>
    <property type="evidence" value="ECO:0007669"/>
    <property type="project" value="InterPro"/>
</dbReference>
<dbReference type="EC" id="3.6.3.-" evidence="1"/>
<sequence>MTGDQAAIALSVCRRVGISAEHILTGTQLDEMTDCELKKVVEETHVFAELTPGQKVRLVSALKENGHTVGFLGDGVNDIPALNEANVGISVDAAVDAAKDAADVVLLTKKLKCIGAGCPGRAKNFYQIC</sequence>
<name>K1VBP8_9ZZZZ</name>
<dbReference type="Gene3D" id="3.40.50.1000">
    <property type="entry name" value="HAD superfamily/HAD-like"/>
    <property type="match status" value="1"/>
</dbReference>
<dbReference type="InterPro" id="IPR023214">
    <property type="entry name" value="HAD_sf"/>
</dbReference>
<protein>
    <submittedName>
        <fullName evidence="1">ATPase, P-type, K/Mg/Cd/Cu/Zn/Na/Ca/Na/H-transporter</fullName>
        <ecNumber evidence="1">3.6.3.-</ecNumber>
    </submittedName>
</protein>
<dbReference type="InterPro" id="IPR001757">
    <property type="entry name" value="P_typ_ATPase"/>
</dbReference>
<organism evidence="1">
    <name type="scientific">human gut metagenome</name>
    <dbReference type="NCBI Taxonomy" id="408170"/>
    <lineage>
        <taxon>unclassified sequences</taxon>
        <taxon>metagenomes</taxon>
        <taxon>organismal metagenomes</taxon>
    </lineage>
</organism>